<evidence type="ECO:0000259" key="6">
    <source>
        <dbReference type="PROSITE" id="PS50135"/>
    </source>
</evidence>
<dbReference type="Pfam" id="PF00569">
    <property type="entry name" value="ZZ"/>
    <property type="match status" value="1"/>
</dbReference>
<dbReference type="SUPFAM" id="SSF57850">
    <property type="entry name" value="RING/U-box"/>
    <property type="match status" value="4"/>
</dbReference>
<keyword evidence="5" id="KW-0472">Membrane</keyword>
<dbReference type="EMBL" id="JASAOK010000032">
    <property type="protein sequence ID" value="KAK6218993.1"/>
    <property type="molecule type" value="Genomic_DNA"/>
</dbReference>
<organism evidence="7 8">
    <name type="scientific">Colletotrichum tabaci</name>
    <dbReference type="NCBI Taxonomy" id="1209068"/>
    <lineage>
        <taxon>Eukaryota</taxon>
        <taxon>Fungi</taxon>
        <taxon>Dikarya</taxon>
        <taxon>Ascomycota</taxon>
        <taxon>Pezizomycotina</taxon>
        <taxon>Sordariomycetes</taxon>
        <taxon>Hypocreomycetidae</taxon>
        <taxon>Glomerellales</taxon>
        <taxon>Glomerellaceae</taxon>
        <taxon>Colletotrichum</taxon>
        <taxon>Colletotrichum destructivum species complex</taxon>
    </lineage>
</organism>
<feature type="domain" description="ZZ-type" evidence="6">
    <location>
        <begin position="490"/>
        <end position="546"/>
    </location>
</feature>
<dbReference type="Proteomes" id="UP001327957">
    <property type="component" value="Unassembled WGS sequence"/>
</dbReference>
<keyword evidence="2 4" id="KW-0863">Zinc-finger</keyword>
<dbReference type="PROSITE" id="PS50135">
    <property type="entry name" value="ZF_ZZ_2"/>
    <property type="match status" value="1"/>
</dbReference>
<keyword evidence="5" id="KW-1133">Transmembrane helix</keyword>
<evidence type="ECO:0000256" key="3">
    <source>
        <dbReference type="ARBA" id="ARBA00022833"/>
    </source>
</evidence>
<dbReference type="AlphaFoldDB" id="A0AAV9TDT1"/>
<proteinExistence type="predicted"/>
<feature type="transmembrane region" description="Helical" evidence="5">
    <location>
        <begin position="43"/>
        <end position="65"/>
    </location>
</feature>
<dbReference type="SMART" id="SM00291">
    <property type="entry name" value="ZnF_ZZ"/>
    <property type="match status" value="4"/>
</dbReference>
<dbReference type="Gene3D" id="3.30.60.90">
    <property type="match status" value="1"/>
</dbReference>
<dbReference type="GO" id="GO:0008270">
    <property type="term" value="F:zinc ion binding"/>
    <property type="evidence" value="ECO:0007669"/>
    <property type="project" value="UniProtKB-KW"/>
</dbReference>
<gene>
    <name evidence="7" type="ORF">QIS74_06202</name>
</gene>
<protein>
    <recommendedName>
        <fullName evidence="6">ZZ-type domain-containing protein</fullName>
    </recommendedName>
</protein>
<evidence type="ECO:0000256" key="2">
    <source>
        <dbReference type="ARBA" id="ARBA00022771"/>
    </source>
</evidence>
<evidence type="ECO:0000256" key="1">
    <source>
        <dbReference type="ARBA" id="ARBA00022723"/>
    </source>
</evidence>
<accession>A0AAV9TDT1</accession>
<evidence type="ECO:0000256" key="4">
    <source>
        <dbReference type="PROSITE-ProRule" id="PRU00228"/>
    </source>
</evidence>
<keyword evidence="1" id="KW-0479">Metal-binding</keyword>
<dbReference type="InterPro" id="IPR043145">
    <property type="entry name" value="Znf_ZZ_sf"/>
</dbReference>
<keyword evidence="3" id="KW-0862">Zinc</keyword>
<keyword evidence="8" id="KW-1185">Reference proteome</keyword>
<dbReference type="InterPro" id="IPR000433">
    <property type="entry name" value="Znf_ZZ"/>
</dbReference>
<feature type="transmembrane region" description="Helical" evidence="5">
    <location>
        <begin position="97"/>
        <end position="119"/>
    </location>
</feature>
<comment type="caution">
    <text evidence="7">The sequence shown here is derived from an EMBL/GenBank/DDBJ whole genome shotgun (WGS) entry which is preliminary data.</text>
</comment>
<evidence type="ECO:0000313" key="7">
    <source>
        <dbReference type="EMBL" id="KAK6218993.1"/>
    </source>
</evidence>
<keyword evidence="5" id="KW-0812">Transmembrane</keyword>
<name>A0AAV9TDT1_9PEZI</name>
<evidence type="ECO:0000256" key="5">
    <source>
        <dbReference type="SAM" id="Phobius"/>
    </source>
</evidence>
<sequence length="567" mass="61974">MIRDFFDFDEREYAVRISTYETDQLRKQEIVKTRQIYAASGSIGAGVGGAAFTAGATLVVTGYGARRYYVANKKLQLIQQEVTNRGYSLHEFQKRDFLIPITASMISVGLGAGLGSIAAASTNTSLMVDGGFAPSDMSVVEALVANPGDTIGGALDGAAQQSYEMVQAGLGVAAGTLPGTDECAQVLAQNTVWVPADSASQAVGFQAGMVLAQAAEKAFVGLASNAIATFVMEGIWSIQMSREFASCPRHLGVTQLTCRMCNEKISDSWYWHCCECNFDNYDLCTGCYKKGARCPGESHTLKPVQKAENPDFVPGISNDLYASTKVPLRTYDVKESMSRPMFQCGCCSAIVYQGMRYRCQSCDYDLCLECYKTGRDCGNVSHILVASPCAVDCSSEPLHVSDCCRRSEQFQNVICSHCEVVVPQGRFYHCCLCDEDDFDMCHGCYKAGGRCHSPEAHALQLQLAGDWTALNSRYSAFSRTQQYMLTKLAKLCATCDVCEEVVGEGYFWHCYSCEEADFDICSGCYMSGHGCEDKTHTMTLHSLVGTRGTRSKKPERSLLSMTRRLLS</sequence>
<evidence type="ECO:0000313" key="8">
    <source>
        <dbReference type="Proteomes" id="UP001327957"/>
    </source>
</evidence>
<reference evidence="7 8" key="1">
    <citation type="submission" date="2023-04" db="EMBL/GenBank/DDBJ databases">
        <title>Colletotrichum tabacum stain YC1 causing leaf anthracnose on Nicotiana tabacum(L.) cv.</title>
        <authorList>
            <person name="Ji Z."/>
            <person name="Wang M."/>
            <person name="Zhang J."/>
            <person name="Wang N."/>
            <person name="Zhou Z."/>
        </authorList>
    </citation>
    <scope>NUCLEOTIDE SEQUENCE [LARGE SCALE GENOMIC DNA]</scope>
    <source>
        <strain evidence="7 8">YC1</strain>
    </source>
</reference>